<dbReference type="PANTHER" id="PTHR42792">
    <property type="entry name" value="FLAGELLIN"/>
    <property type="match status" value="1"/>
</dbReference>
<dbReference type="AlphaFoldDB" id="A0A1E3GZ41"/>
<evidence type="ECO:0000313" key="6">
    <source>
        <dbReference type="EMBL" id="ODN69330.1"/>
    </source>
</evidence>
<dbReference type="EMBL" id="MCRJ01000096">
    <property type="protein sequence ID" value="ODN69330.1"/>
    <property type="molecule type" value="Genomic_DNA"/>
</dbReference>
<dbReference type="Proteomes" id="UP000094622">
    <property type="component" value="Unassembled WGS sequence"/>
</dbReference>
<dbReference type="Pfam" id="PF00669">
    <property type="entry name" value="Flagellin_N"/>
    <property type="match status" value="1"/>
</dbReference>
<keyword evidence="6" id="KW-0966">Cell projection</keyword>
<proteinExistence type="inferred from homology"/>
<evidence type="ECO:0000259" key="4">
    <source>
        <dbReference type="Pfam" id="PF00669"/>
    </source>
</evidence>
<evidence type="ECO:0000256" key="3">
    <source>
        <dbReference type="RuleBase" id="RU362073"/>
    </source>
</evidence>
<gene>
    <name evidence="6" type="ORF">A6302_03350</name>
</gene>
<dbReference type="InterPro" id="IPR010810">
    <property type="entry name" value="Flagellin_hook_IN_motif"/>
</dbReference>
<keyword evidence="6" id="KW-0282">Flagellum</keyword>
<feature type="domain" description="Flagellin N-terminal" evidence="4">
    <location>
        <begin position="2"/>
        <end position="68"/>
    </location>
</feature>
<evidence type="ECO:0000313" key="7">
    <source>
        <dbReference type="Proteomes" id="UP000094622"/>
    </source>
</evidence>
<dbReference type="Gene3D" id="1.20.1330.10">
    <property type="entry name" value="f41 fragment of flagellin, N-terminal domain"/>
    <property type="match status" value="1"/>
</dbReference>
<evidence type="ECO:0000259" key="5">
    <source>
        <dbReference type="Pfam" id="PF00700"/>
    </source>
</evidence>
<dbReference type="SUPFAM" id="SSF64518">
    <property type="entry name" value="Phase 1 flagellin"/>
    <property type="match status" value="1"/>
</dbReference>
<comment type="subcellular location">
    <subcellularLocation>
        <location evidence="3">Secreted</location>
    </subcellularLocation>
    <subcellularLocation>
        <location evidence="3">Bacterial flagellum</location>
    </subcellularLocation>
</comment>
<dbReference type="PANTHER" id="PTHR42792:SF2">
    <property type="entry name" value="FLAGELLIN"/>
    <property type="match status" value="1"/>
</dbReference>
<comment type="caution">
    <text evidence="6">The sequence shown here is derived from an EMBL/GenBank/DDBJ whole genome shotgun (WGS) entry which is preliminary data.</text>
</comment>
<keyword evidence="7" id="KW-1185">Reference proteome</keyword>
<keyword evidence="6" id="KW-0969">Cilium</keyword>
<evidence type="ECO:0000256" key="1">
    <source>
        <dbReference type="ARBA" id="ARBA00005709"/>
    </source>
</evidence>
<comment type="function">
    <text evidence="3">Flagellin is the subunit protein which polymerizes to form the filaments of bacterial flagella.</text>
</comment>
<dbReference type="InterPro" id="IPR046358">
    <property type="entry name" value="Flagellin_C"/>
</dbReference>
<dbReference type="PATRIC" id="fig|1439726.3.peg.3521"/>
<dbReference type="Pfam" id="PF07196">
    <property type="entry name" value="Flagellin_IN"/>
    <property type="match status" value="2"/>
</dbReference>
<evidence type="ECO:0000256" key="2">
    <source>
        <dbReference type="ARBA" id="ARBA00023143"/>
    </source>
</evidence>
<dbReference type="InterPro" id="IPR001029">
    <property type="entry name" value="Flagellin_N"/>
</dbReference>
<reference evidence="6 7" key="1">
    <citation type="submission" date="2016-07" db="EMBL/GenBank/DDBJ databases">
        <title>Draft Genome Sequence of Methylobrevis pamukkalensis PK2.</title>
        <authorList>
            <person name="Vasilenko O.V."/>
            <person name="Doronina N.V."/>
            <person name="Shmareva M.N."/>
            <person name="Tarlachkov S.V."/>
            <person name="Mustakhimov I."/>
            <person name="Trotsenko Y.A."/>
        </authorList>
    </citation>
    <scope>NUCLEOTIDE SEQUENCE [LARGE SCALE GENOMIC DNA]</scope>
    <source>
        <strain evidence="6 7">PK2</strain>
    </source>
</reference>
<dbReference type="GO" id="GO:0005198">
    <property type="term" value="F:structural molecule activity"/>
    <property type="evidence" value="ECO:0007669"/>
    <property type="project" value="UniProtKB-UniRule"/>
</dbReference>
<sequence length="423" mass="43598">MQVIKAADQGISSITKLVQSAKAKASQASSTSSQYERKQFAAQYNEILGQISDIAKDSGYNGKNLLGGEGNDLSIKFNEDGSSKLDVTAVDYTDVEGTLGLAEVAEGDAGTTSFTLQGTSETLDLSGLTSSDALTGNSAFVAGDVLTFEDASGNAVATLTVTSTTTVQDLVDTIDGVAGVNASFDEDEGELTITSNESFNLANDGSSTSGTTADLVTGTAAAFDSSSDTLISAGGFQDGDTLTFTDGNGYEVGSLEIDDETTVDDLVDALNDIDGVEASFDDSNGKLTITSEVDLAINSDNSDFNVSEFTAFSADADAVSLDAEDSGFALAEGLDDVLNDVTSALSNLRTQASSFGSSLTTVEIRQDFTKNLINTLQEGAGKLTLADTNEEGANLLALNTRQSLASTSLSFASQADQAVLRLL</sequence>
<name>A0A1E3GZ41_9HYPH</name>
<dbReference type="Pfam" id="PF00700">
    <property type="entry name" value="Flagellin_C"/>
    <property type="match status" value="1"/>
</dbReference>
<keyword evidence="3" id="KW-0964">Secreted</keyword>
<keyword evidence="2 3" id="KW-0975">Bacterial flagellum</keyword>
<protein>
    <recommendedName>
        <fullName evidence="3">Flagellin</fullName>
    </recommendedName>
</protein>
<accession>A0A1E3GZ41</accession>
<feature type="domain" description="Flagellin C-terminal" evidence="5">
    <location>
        <begin position="340"/>
        <end position="423"/>
    </location>
</feature>
<comment type="similarity">
    <text evidence="1 3">Belongs to the bacterial flagellin family.</text>
</comment>
<organism evidence="6 7">
    <name type="scientific">Methylobrevis pamukkalensis</name>
    <dbReference type="NCBI Taxonomy" id="1439726"/>
    <lineage>
        <taxon>Bacteria</taxon>
        <taxon>Pseudomonadati</taxon>
        <taxon>Pseudomonadota</taxon>
        <taxon>Alphaproteobacteria</taxon>
        <taxon>Hyphomicrobiales</taxon>
        <taxon>Pleomorphomonadaceae</taxon>
        <taxon>Methylobrevis</taxon>
    </lineage>
</organism>
<dbReference type="GO" id="GO:0009288">
    <property type="term" value="C:bacterial-type flagellum"/>
    <property type="evidence" value="ECO:0007669"/>
    <property type="project" value="UniProtKB-SubCell"/>
</dbReference>
<dbReference type="GO" id="GO:0005576">
    <property type="term" value="C:extracellular region"/>
    <property type="evidence" value="ECO:0007669"/>
    <property type="project" value="UniProtKB-SubCell"/>
</dbReference>
<dbReference type="InterPro" id="IPR001492">
    <property type="entry name" value="Flagellin"/>
</dbReference>